<dbReference type="KEGG" id="vg:40079383"/>
<reference evidence="2 3" key="1">
    <citation type="submission" date="2015-11" db="EMBL/GenBank/DDBJ databases">
        <authorList>
            <person name="Schneider V.M."/>
            <person name="Bradley K.W."/>
            <person name="Asai D.J."/>
            <person name="Bowman C.A."/>
            <person name="Russell D.A."/>
            <person name="Pope W.H."/>
            <person name="Jacobs-Sera D."/>
            <person name="Hendrix R.W."/>
            <person name="Hatfull G.F."/>
        </authorList>
    </citation>
    <scope>NUCLEOTIDE SEQUENCE [LARGE SCALE GENOMIC DNA]</scope>
</reference>
<evidence type="ECO:0000313" key="3">
    <source>
        <dbReference type="Proteomes" id="UP000226177"/>
    </source>
</evidence>
<keyword evidence="1" id="KW-0472">Membrane</keyword>
<gene>
    <name evidence="2" type="primary">41</name>
    <name evidence="2" type="ORF">GORDON_41</name>
</gene>
<dbReference type="RefSeq" id="YP_009603502.1">
    <property type="nucleotide sequence ID" value="NC_041952.1"/>
</dbReference>
<sequence length="94" mass="10490">MSEIVTFKCKFCEHTTDIANDVMPLEDYSGMQCVSSDACDRRKKRNNILAEMQEMAKKPHVHPVDKVTRTTVLLCGIFMGAVSGMGLSYLLFGV</sequence>
<keyword evidence="1" id="KW-1133">Transmembrane helix</keyword>
<proteinExistence type="predicted"/>
<protein>
    <submittedName>
        <fullName evidence="2">Uncharacterized protein</fullName>
    </submittedName>
</protein>
<dbReference type="OrthoDB" id="37497at10239"/>
<organism evidence="2 3">
    <name type="scientific">Arthrobacter phage Gordon</name>
    <dbReference type="NCBI Taxonomy" id="1772298"/>
    <lineage>
        <taxon>Viruses</taxon>
        <taxon>Duplodnaviria</taxon>
        <taxon>Heunggongvirae</taxon>
        <taxon>Uroviricota</taxon>
        <taxon>Caudoviricetes</taxon>
        <taxon>Gordonvirus</taxon>
        <taxon>Gordonvirus gordon</taxon>
    </lineage>
</organism>
<evidence type="ECO:0000313" key="2">
    <source>
        <dbReference type="EMBL" id="ALY09016.1"/>
    </source>
</evidence>
<dbReference type="GeneID" id="40079383"/>
<dbReference type="EMBL" id="KU160646">
    <property type="protein sequence ID" value="ALY09016.1"/>
    <property type="molecule type" value="Genomic_DNA"/>
</dbReference>
<dbReference type="Proteomes" id="UP000226177">
    <property type="component" value="Segment"/>
</dbReference>
<accession>A0A0U4KN45</accession>
<name>A0A0U4KN45_9CAUD</name>
<keyword evidence="3" id="KW-1185">Reference proteome</keyword>
<keyword evidence="1" id="KW-0812">Transmembrane</keyword>
<evidence type="ECO:0000256" key="1">
    <source>
        <dbReference type="SAM" id="Phobius"/>
    </source>
</evidence>
<feature type="transmembrane region" description="Helical" evidence="1">
    <location>
        <begin position="72"/>
        <end position="92"/>
    </location>
</feature>